<evidence type="ECO:0000313" key="3">
    <source>
        <dbReference type="EMBL" id="MBE8721988.1"/>
    </source>
</evidence>
<organism evidence="3 4">
    <name type="scientific">Sphingobacterium pedocola</name>
    <dbReference type="NCBI Taxonomy" id="2082722"/>
    <lineage>
        <taxon>Bacteria</taxon>
        <taxon>Pseudomonadati</taxon>
        <taxon>Bacteroidota</taxon>
        <taxon>Sphingobacteriia</taxon>
        <taxon>Sphingobacteriales</taxon>
        <taxon>Sphingobacteriaceae</taxon>
        <taxon>Sphingobacterium</taxon>
    </lineage>
</organism>
<accession>A0ABR9T9I5</accession>
<dbReference type="PRINTS" id="PR00080">
    <property type="entry name" value="SDRFAMILY"/>
</dbReference>
<dbReference type="PRINTS" id="PR00081">
    <property type="entry name" value="GDHRDH"/>
</dbReference>
<dbReference type="InterPro" id="IPR002347">
    <property type="entry name" value="SDR_fam"/>
</dbReference>
<keyword evidence="4" id="KW-1185">Reference proteome</keyword>
<evidence type="ECO:0000256" key="2">
    <source>
        <dbReference type="ARBA" id="ARBA00023002"/>
    </source>
</evidence>
<dbReference type="Gene3D" id="3.40.50.720">
    <property type="entry name" value="NAD(P)-binding Rossmann-like Domain"/>
    <property type="match status" value="1"/>
</dbReference>
<dbReference type="RefSeq" id="WP_196939900.1">
    <property type="nucleotide sequence ID" value="NZ_MU158690.1"/>
</dbReference>
<evidence type="ECO:0000313" key="4">
    <source>
        <dbReference type="Proteomes" id="UP000618319"/>
    </source>
</evidence>
<name>A0ABR9T9I5_9SPHI</name>
<gene>
    <name evidence="3" type="ORF">C4F40_14760</name>
</gene>
<proteinExistence type="inferred from homology"/>
<comment type="caution">
    <text evidence="3">The sequence shown here is derived from an EMBL/GenBank/DDBJ whole genome shotgun (WGS) entry which is preliminary data.</text>
</comment>
<dbReference type="PANTHER" id="PTHR24321:SF8">
    <property type="entry name" value="ESTRADIOL 17-BETA-DEHYDROGENASE 8-RELATED"/>
    <property type="match status" value="1"/>
</dbReference>
<protein>
    <submittedName>
        <fullName evidence="3">3-oxoacyl-ACP reductase</fullName>
    </submittedName>
</protein>
<sequence>MNKRFEGQVAAVTGGADGLGKGIGWRLAYEGASVVLMDKNEQQLAQTVHTFRQSGFDVMGVPLDISDEEMVKETFAQLSGRFGRLDILVNSAGIVGPTSTPITQFDTAAYDNIYQVNLRGAFLVVKYGIQVMERNGYGRVLLIASIAGKEGNPFMVGYSSMKAGVIGLVKAVGKEYADKGITVNGLAPAVIKTAMNVDTSPAQLEYMVSKIPMGRLGTIEEVAAIATWIVSPEASFSTGFVFDVSGGRATY</sequence>
<reference evidence="3 4" key="1">
    <citation type="submission" date="2018-02" db="EMBL/GenBank/DDBJ databases">
        <title>Sphingobacterium KA21.</title>
        <authorList>
            <person name="Vasarhelyi B.M."/>
            <person name="Deshmukh S."/>
            <person name="Balint B."/>
            <person name="Kukolya J."/>
        </authorList>
    </citation>
    <scope>NUCLEOTIDE SEQUENCE [LARGE SCALE GENOMIC DNA]</scope>
    <source>
        <strain evidence="3 4">Ka21</strain>
    </source>
</reference>
<comment type="similarity">
    <text evidence="1">Belongs to the short-chain dehydrogenases/reductases (SDR) family.</text>
</comment>
<keyword evidence="2" id="KW-0560">Oxidoreductase</keyword>
<dbReference type="SUPFAM" id="SSF51735">
    <property type="entry name" value="NAD(P)-binding Rossmann-fold domains"/>
    <property type="match status" value="1"/>
</dbReference>
<dbReference type="InterPro" id="IPR036291">
    <property type="entry name" value="NAD(P)-bd_dom_sf"/>
</dbReference>
<dbReference type="EMBL" id="PSKQ01000022">
    <property type="protein sequence ID" value="MBE8721988.1"/>
    <property type="molecule type" value="Genomic_DNA"/>
</dbReference>
<dbReference type="PANTHER" id="PTHR24321">
    <property type="entry name" value="DEHYDROGENASES, SHORT CHAIN"/>
    <property type="match status" value="1"/>
</dbReference>
<dbReference type="Proteomes" id="UP000618319">
    <property type="component" value="Unassembled WGS sequence"/>
</dbReference>
<dbReference type="Pfam" id="PF13561">
    <property type="entry name" value="adh_short_C2"/>
    <property type="match status" value="1"/>
</dbReference>
<evidence type="ECO:0000256" key="1">
    <source>
        <dbReference type="ARBA" id="ARBA00006484"/>
    </source>
</evidence>